<accession>A0A131Y8Q2</accession>
<feature type="non-terminal residue" evidence="1">
    <location>
        <position position="1"/>
    </location>
</feature>
<protein>
    <submittedName>
        <fullName evidence="1">Uncharacterized protein</fullName>
    </submittedName>
</protein>
<dbReference type="EMBL" id="GEFM01000599">
    <property type="protein sequence ID" value="JAP75197.1"/>
    <property type="molecule type" value="mRNA"/>
</dbReference>
<reference evidence="1" key="1">
    <citation type="submission" date="2016-02" db="EMBL/GenBank/DDBJ databases">
        <title>RNAseq analyses of the midgut from blood- or serum-fed Ixodes ricinus ticks.</title>
        <authorList>
            <person name="Perner J."/>
            <person name="Provaznik J."/>
            <person name="Schrenkova J."/>
            <person name="Urbanova V."/>
            <person name="Ribeiro J.M."/>
            <person name="Kopacek P."/>
        </authorList>
    </citation>
    <scope>NUCLEOTIDE SEQUENCE</scope>
    <source>
        <tissue evidence="1">Gut</tissue>
    </source>
</reference>
<name>A0A131Y8Q2_IXORI</name>
<organism evidence="1">
    <name type="scientific">Ixodes ricinus</name>
    <name type="common">Common tick</name>
    <name type="synonym">Acarus ricinus</name>
    <dbReference type="NCBI Taxonomy" id="34613"/>
    <lineage>
        <taxon>Eukaryota</taxon>
        <taxon>Metazoa</taxon>
        <taxon>Ecdysozoa</taxon>
        <taxon>Arthropoda</taxon>
        <taxon>Chelicerata</taxon>
        <taxon>Arachnida</taxon>
        <taxon>Acari</taxon>
        <taxon>Parasitiformes</taxon>
        <taxon>Ixodida</taxon>
        <taxon>Ixodoidea</taxon>
        <taxon>Ixodidae</taxon>
        <taxon>Ixodinae</taxon>
        <taxon>Ixodes</taxon>
    </lineage>
</organism>
<proteinExistence type="evidence at transcript level"/>
<sequence length="111" mass="12108">VSGVGDVGGHCCFFDDDGDDDDVAFWPCACIRDRMARARSSSSRISIWAVVHMVEMSRYSFSMLSLFCTRCPKSPCRRDGPTLSSRGPGLRSLTSGSCKIARTLSFGSLRS</sequence>
<dbReference type="AlphaFoldDB" id="A0A131Y8Q2"/>
<evidence type="ECO:0000313" key="1">
    <source>
        <dbReference type="EMBL" id="JAP75197.1"/>
    </source>
</evidence>